<dbReference type="EMBL" id="CP042345">
    <property type="protein sequence ID" value="QEA16068.1"/>
    <property type="molecule type" value="Genomic_DNA"/>
</dbReference>
<protein>
    <recommendedName>
        <fullName evidence="3">Restriction endonuclease</fullName>
    </recommendedName>
</protein>
<organism evidence="1 2">
    <name type="scientific">Novosphingobium ginsenosidimutans</name>
    <dbReference type="NCBI Taxonomy" id="1176536"/>
    <lineage>
        <taxon>Bacteria</taxon>
        <taxon>Pseudomonadati</taxon>
        <taxon>Pseudomonadota</taxon>
        <taxon>Alphaproteobacteria</taxon>
        <taxon>Sphingomonadales</taxon>
        <taxon>Sphingomonadaceae</taxon>
        <taxon>Novosphingobium</taxon>
    </lineage>
</organism>
<dbReference type="OrthoDB" id="7406411at2"/>
<reference evidence="1 2" key="1">
    <citation type="journal article" date="2013" name="J. Microbiol. Biotechnol.">
        <title>Novosphingobium ginsenosidimutans sp. nov., with the ability to convert ginsenoside.</title>
        <authorList>
            <person name="Kim J.K."/>
            <person name="He D."/>
            <person name="Liu Q.M."/>
            <person name="Park H.Y."/>
            <person name="Jung M.S."/>
            <person name="Yoon M.H."/>
            <person name="Kim S.C."/>
            <person name="Im W.T."/>
        </authorList>
    </citation>
    <scope>NUCLEOTIDE SEQUENCE [LARGE SCALE GENOMIC DNA]</scope>
    <source>
        <strain evidence="1 2">FW-6</strain>
    </source>
</reference>
<dbReference type="AlphaFoldDB" id="A0A5B8S4M6"/>
<evidence type="ECO:0008006" key="3">
    <source>
        <dbReference type="Google" id="ProtNLM"/>
    </source>
</evidence>
<keyword evidence="2" id="KW-1185">Reference proteome</keyword>
<dbReference type="KEGG" id="ngf:FRF71_07930"/>
<name>A0A5B8S4M6_9SPHN</name>
<dbReference type="Proteomes" id="UP000321172">
    <property type="component" value="Chromosome"/>
</dbReference>
<proteinExistence type="predicted"/>
<evidence type="ECO:0000313" key="2">
    <source>
        <dbReference type="Proteomes" id="UP000321172"/>
    </source>
</evidence>
<dbReference type="RefSeq" id="WP_147090100.1">
    <property type="nucleotide sequence ID" value="NZ_BAABJD010000006.1"/>
</dbReference>
<evidence type="ECO:0000313" key="1">
    <source>
        <dbReference type="EMBL" id="QEA16068.1"/>
    </source>
</evidence>
<accession>A0A5B8S4M6</accession>
<sequence>MDTDQQFVAAQQIDPDQAGQIIRQLGSIAADYHLASGPIADRLMSEITSTVIKSAIEPWVASEANGSVVLVTPEWKMTKGVGGIGDAWLELSEITTDDYDHSWLEAALKASGTLMCIELKFRAGLADAATAVARDDKAMAGLFKLNWARDEQDARIFLPVDIEAEAVAQAFAQNDFDEALAPITRTVTAAMASKADLDALINKVRELAKRK</sequence>
<gene>
    <name evidence="1" type="ORF">FRF71_07930</name>
</gene>